<dbReference type="RefSeq" id="WP_078666358.1">
    <property type="nucleotide sequence ID" value="NZ_FUXM01000040.1"/>
</dbReference>
<dbReference type="OrthoDB" id="166377at2"/>
<protein>
    <submittedName>
        <fullName evidence="14">Stage IV sporulation protein FB</fullName>
    </submittedName>
</protein>
<dbReference type="InterPro" id="IPR008915">
    <property type="entry name" value="Peptidase_M50"/>
</dbReference>
<evidence type="ECO:0000256" key="11">
    <source>
        <dbReference type="ARBA" id="ARBA00023136"/>
    </source>
</evidence>
<accession>A0A1T4S0P1</accession>
<evidence type="ECO:0000256" key="7">
    <source>
        <dbReference type="ARBA" id="ARBA00022801"/>
    </source>
</evidence>
<comment type="subcellular location">
    <subcellularLocation>
        <location evidence="2">Membrane</location>
        <topology evidence="2">Multi-pass membrane protein</topology>
    </subcellularLocation>
</comment>
<evidence type="ECO:0000313" key="14">
    <source>
        <dbReference type="EMBL" id="SKA21676.1"/>
    </source>
</evidence>
<evidence type="ECO:0000259" key="13">
    <source>
        <dbReference type="Pfam" id="PF02163"/>
    </source>
</evidence>
<dbReference type="GO" id="GO:0046872">
    <property type="term" value="F:metal ion binding"/>
    <property type="evidence" value="ECO:0007669"/>
    <property type="project" value="UniProtKB-KW"/>
</dbReference>
<evidence type="ECO:0000256" key="6">
    <source>
        <dbReference type="ARBA" id="ARBA00022723"/>
    </source>
</evidence>
<organism evidence="14 15">
    <name type="scientific">Carboxydocella sporoproducens DSM 16521</name>
    <dbReference type="NCBI Taxonomy" id="1121270"/>
    <lineage>
        <taxon>Bacteria</taxon>
        <taxon>Bacillati</taxon>
        <taxon>Bacillota</taxon>
        <taxon>Clostridia</taxon>
        <taxon>Eubacteriales</taxon>
        <taxon>Clostridiales Family XVI. Incertae Sedis</taxon>
        <taxon>Carboxydocella</taxon>
    </lineage>
</organism>
<evidence type="ECO:0000256" key="9">
    <source>
        <dbReference type="ARBA" id="ARBA00022989"/>
    </source>
</evidence>
<proteinExistence type="inferred from homology"/>
<dbReference type="GO" id="GO:0006508">
    <property type="term" value="P:proteolysis"/>
    <property type="evidence" value="ECO:0007669"/>
    <property type="project" value="UniProtKB-KW"/>
</dbReference>
<dbReference type="GO" id="GO:0008237">
    <property type="term" value="F:metallopeptidase activity"/>
    <property type="evidence" value="ECO:0007669"/>
    <property type="project" value="UniProtKB-KW"/>
</dbReference>
<feature type="domain" description="Peptidase M50" evidence="13">
    <location>
        <begin position="25"/>
        <end position="96"/>
    </location>
</feature>
<feature type="domain" description="Peptidase M50" evidence="13">
    <location>
        <begin position="113"/>
        <end position="164"/>
    </location>
</feature>
<evidence type="ECO:0000256" key="10">
    <source>
        <dbReference type="ARBA" id="ARBA00023049"/>
    </source>
</evidence>
<evidence type="ECO:0000256" key="4">
    <source>
        <dbReference type="ARBA" id="ARBA00022670"/>
    </source>
</evidence>
<keyword evidence="10" id="KW-0482">Metalloprotease</keyword>
<evidence type="ECO:0000256" key="3">
    <source>
        <dbReference type="ARBA" id="ARBA00007931"/>
    </source>
</evidence>
<comment type="cofactor">
    <cofactor evidence="1">
        <name>Zn(2+)</name>
        <dbReference type="ChEBI" id="CHEBI:29105"/>
    </cofactor>
</comment>
<feature type="transmembrane region" description="Helical" evidence="12">
    <location>
        <begin position="114"/>
        <end position="131"/>
    </location>
</feature>
<evidence type="ECO:0000313" key="15">
    <source>
        <dbReference type="Proteomes" id="UP000189933"/>
    </source>
</evidence>
<evidence type="ECO:0000256" key="5">
    <source>
        <dbReference type="ARBA" id="ARBA00022692"/>
    </source>
</evidence>
<dbReference type="AlphaFoldDB" id="A0A1T4S0P1"/>
<keyword evidence="5 12" id="KW-0812">Transmembrane</keyword>
<comment type="similarity">
    <text evidence="3">Belongs to the peptidase M50B family.</text>
</comment>
<feature type="transmembrane region" description="Helical" evidence="12">
    <location>
        <begin position="6"/>
        <end position="32"/>
    </location>
</feature>
<evidence type="ECO:0000256" key="1">
    <source>
        <dbReference type="ARBA" id="ARBA00001947"/>
    </source>
</evidence>
<dbReference type="CDD" id="cd06161">
    <property type="entry name" value="S2P-M50_SpoIVFB"/>
    <property type="match status" value="1"/>
</dbReference>
<evidence type="ECO:0000256" key="8">
    <source>
        <dbReference type="ARBA" id="ARBA00022833"/>
    </source>
</evidence>
<dbReference type="Pfam" id="PF02163">
    <property type="entry name" value="Peptidase_M50"/>
    <property type="match status" value="2"/>
</dbReference>
<keyword evidence="4" id="KW-0645">Protease</keyword>
<evidence type="ECO:0000256" key="12">
    <source>
        <dbReference type="SAM" id="Phobius"/>
    </source>
</evidence>
<sequence>MRFRINPWFLALLAFYFFTGLLYKALLVFLLVTGHELAHALVARLLGIRVREIELLPVGGVARLEGPLELKPFTDIIIAAAGPAFNFNLLILFFAGQKLGLPQEVDYDWPGLQYFWRINVLLLVFNLLPALPLDGGRIHRALLATKLGLKRATELTLYLSSGLALSLMLLGLVGLYLGITGLDFFLVAFFLLYTARKEKASTPYLIWRTLLERHRIEQNLMLAEGQVLVAGSQLTVLELVEKLRAGGYNLVCVIDEEDSCCYWIKEHELLDILLNGEGETRLKKIIKRC</sequence>
<keyword evidence="9 12" id="KW-1133">Transmembrane helix</keyword>
<dbReference type="PANTHER" id="PTHR39188:SF3">
    <property type="entry name" value="STAGE IV SPORULATION PROTEIN FB"/>
    <property type="match status" value="1"/>
</dbReference>
<keyword evidence="11 12" id="KW-0472">Membrane</keyword>
<dbReference type="GO" id="GO:0016020">
    <property type="term" value="C:membrane"/>
    <property type="evidence" value="ECO:0007669"/>
    <property type="project" value="UniProtKB-SubCell"/>
</dbReference>
<feature type="transmembrane region" description="Helical" evidence="12">
    <location>
        <begin position="73"/>
        <end position="94"/>
    </location>
</feature>
<dbReference type="Proteomes" id="UP000189933">
    <property type="component" value="Unassembled WGS sequence"/>
</dbReference>
<name>A0A1T4S0P1_9FIRM</name>
<evidence type="ECO:0000256" key="2">
    <source>
        <dbReference type="ARBA" id="ARBA00004141"/>
    </source>
</evidence>
<keyword evidence="15" id="KW-1185">Reference proteome</keyword>
<keyword evidence="6" id="KW-0479">Metal-binding</keyword>
<reference evidence="15" key="1">
    <citation type="submission" date="2017-02" db="EMBL/GenBank/DDBJ databases">
        <authorList>
            <person name="Varghese N."/>
            <person name="Submissions S."/>
        </authorList>
    </citation>
    <scope>NUCLEOTIDE SEQUENCE [LARGE SCALE GENOMIC DNA]</scope>
    <source>
        <strain evidence="15">DSM 16521</strain>
    </source>
</reference>
<gene>
    <name evidence="14" type="ORF">SAMN02745885_02365</name>
</gene>
<keyword evidence="8" id="KW-0862">Zinc</keyword>
<keyword evidence="7" id="KW-0378">Hydrolase</keyword>
<feature type="transmembrane region" description="Helical" evidence="12">
    <location>
        <begin position="176"/>
        <end position="195"/>
    </location>
</feature>
<dbReference type="EMBL" id="FUXM01000040">
    <property type="protein sequence ID" value="SKA21676.1"/>
    <property type="molecule type" value="Genomic_DNA"/>
</dbReference>
<dbReference type="PANTHER" id="PTHR39188">
    <property type="entry name" value="MEMBRANE-ASSOCIATED ZINC METALLOPROTEASE M50B"/>
    <property type="match status" value="1"/>
</dbReference>